<dbReference type="Proteomes" id="UP000473574">
    <property type="component" value="Unassembled WGS sequence"/>
</dbReference>
<dbReference type="PANTHER" id="PTHR31154:SF4">
    <property type="entry name" value="MEMBRANE TRANSPORTER PROTEIN"/>
    <property type="match status" value="1"/>
</dbReference>
<feature type="transmembrane region" description="Helical" evidence="5">
    <location>
        <begin position="64"/>
        <end position="84"/>
    </location>
</feature>
<evidence type="ECO:0000256" key="1">
    <source>
        <dbReference type="ARBA" id="ARBA00004141"/>
    </source>
</evidence>
<evidence type="ECO:0000313" key="7">
    <source>
        <dbReference type="Proteomes" id="UP000473574"/>
    </source>
</evidence>
<feature type="transmembrane region" description="Helical" evidence="5">
    <location>
        <begin position="202"/>
        <end position="221"/>
    </location>
</feature>
<feature type="transmembrane region" description="Helical" evidence="5">
    <location>
        <begin position="36"/>
        <end position="58"/>
    </location>
</feature>
<comment type="similarity">
    <text evidence="5">Belongs to the 4-toluene sulfonate uptake permease (TSUP) (TC 2.A.102) family.</text>
</comment>
<dbReference type="InterPro" id="IPR002781">
    <property type="entry name" value="TM_pro_TauE-like"/>
</dbReference>
<evidence type="ECO:0000256" key="5">
    <source>
        <dbReference type="RuleBase" id="RU363041"/>
    </source>
</evidence>
<name>A0A6M0S537_9CYAN</name>
<organism evidence="6 7">
    <name type="scientific">Adonisia turfae CCMR0082</name>
    <dbReference type="NCBI Taxonomy" id="2304604"/>
    <lineage>
        <taxon>Bacteria</taxon>
        <taxon>Bacillati</taxon>
        <taxon>Cyanobacteriota</taxon>
        <taxon>Adonisia</taxon>
        <taxon>Adonisia turfae</taxon>
    </lineage>
</organism>
<evidence type="ECO:0000256" key="4">
    <source>
        <dbReference type="ARBA" id="ARBA00023136"/>
    </source>
</evidence>
<dbReference type="AlphaFoldDB" id="A0A6M0S537"/>
<dbReference type="GO" id="GO:0005886">
    <property type="term" value="C:plasma membrane"/>
    <property type="evidence" value="ECO:0007669"/>
    <property type="project" value="UniProtKB-SubCell"/>
</dbReference>
<dbReference type="EMBL" id="QZCE01000002">
    <property type="protein sequence ID" value="NEZ63619.1"/>
    <property type="molecule type" value="Genomic_DNA"/>
</dbReference>
<accession>A0A6M0S537</accession>
<evidence type="ECO:0000313" key="6">
    <source>
        <dbReference type="EMBL" id="NEZ63619.1"/>
    </source>
</evidence>
<evidence type="ECO:0000256" key="2">
    <source>
        <dbReference type="ARBA" id="ARBA00022692"/>
    </source>
</evidence>
<feature type="transmembrane region" description="Helical" evidence="5">
    <location>
        <begin position="91"/>
        <end position="110"/>
    </location>
</feature>
<feature type="transmembrane region" description="Helical" evidence="5">
    <location>
        <begin position="174"/>
        <end position="196"/>
    </location>
</feature>
<dbReference type="PANTHER" id="PTHR31154">
    <property type="entry name" value="MEMBRANE TRANSPORTER PROTEIN"/>
    <property type="match status" value="1"/>
</dbReference>
<protein>
    <recommendedName>
        <fullName evidence="5">Probable membrane transporter protein</fullName>
    </recommendedName>
</protein>
<keyword evidence="4 5" id="KW-0472">Membrane</keyword>
<reference evidence="6 7" key="1">
    <citation type="journal article" date="2020" name="Microb. Ecol.">
        <title>Ecogenomics of the Marine Benthic Filamentous Cyanobacterium Adonisia.</title>
        <authorList>
            <person name="Walter J.M."/>
            <person name="Coutinho F.H."/>
            <person name="Leomil L."/>
            <person name="Hargreaves P.I."/>
            <person name="Campeao M.E."/>
            <person name="Vieira V.V."/>
            <person name="Silva B.S."/>
            <person name="Fistarol G.O."/>
            <person name="Salomon P.S."/>
            <person name="Sawabe T."/>
            <person name="Mino S."/>
            <person name="Hosokawa M."/>
            <person name="Miyashita H."/>
            <person name="Maruyama F."/>
            <person name="van Verk M.C."/>
            <person name="Dutilh B.E."/>
            <person name="Thompson C.C."/>
            <person name="Thompson F.L."/>
        </authorList>
    </citation>
    <scope>NUCLEOTIDE SEQUENCE [LARGE SCALE GENOMIC DNA]</scope>
    <source>
        <strain evidence="6 7">CCMR0082</strain>
    </source>
</reference>
<feature type="transmembrane region" description="Helical" evidence="5">
    <location>
        <begin position="254"/>
        <end position="273"/>
    </location>
</feature>
<keyword evidence="3 5" id="KW-1133">Transmembrane helix</keyword>
<comment type="subcellular location">
    <subcellularLocation>
        <location evidence="5">Cell membrane</location>
        <topology evidence="5">Multi-pass membrane protein</topology>
    </subcellularLocation>
    <subcellularLocation>
        <location evidence="1">Membrane</location>
        <topology evidence="1">Multi-pass membrane protein</topology>
    </subcellularLocation>
</comment>
<gene>
    <name evidence="6" type="ORF">D0962_12635</name>
</gene>
<feature type="transmembrane region" description="Helical" evidence="5">
    <location>
        <begin position="6"/>
        <end position="24"/>
    </location>
</feature>
<keyword evidence="5" id="KW-1003">Cell membrane</keyword>
<sequence>MLFGSLVAGGTSMGGGAVAFPVLTKLLEISPYQAKVFSLAIQAVGMGSASLTIIAMGTPLPWRLIYFASLGGIPGIWLGSAILAPVLPPDVIRISFTMMLSSFWVIFQAFGPTQKAHNLVVRSWDQQVKIIIFIAGLLGGVFSGLMGTGMDIYLFSVMVLLFNLCEKISTPTSVVLMAINAIVGFFLHQFVIGDFVEPIPSYWLAAVPIVVVGAPTGAIICSVLNRQTIIRILTILIGLEFVSSLLLIPLSFFTVGLGFLVFLLFCSAYYWMYRTQLILNNPKWKP</sequence>
<proteinExistence type="inferred from homology"/>
<keyword evidence="2 5" id="KW-0812">Transmembrane</keyword>
<feature type="transmembrane region" description="Helical" evidence="5">
    <location>
        <begin position="130"/>
        <end position="162"/>
    </location>
</feature>
<evidence type="ECO:0000256" key="3">
    <source>
        <dbReference type="ARBA" id="ARBA00022989"/>
    </source>
</evidence>
<feature type="transmembrane region" description="Helical" evidence="5">
    <location>
        <begin position="228"/>
        <end position="248"/>
    </location>
</feature>
<dbReference type="Pfam" id="PF01925">
    <property type="entry name" value="TauE"/>
    <property type="match status" value="1"/>
</dbReference>
<comment type="caution">
    <text evidence="6">The sequence shown here is derived from an EMBL/GenBank/DDBJ whole genome shotgun (WGS) entry which is preliminary data.</text>
</comment>